<protein>
    <submittedName>
        <fullName evidence="1">Uncharacterized protein</fullName>
    </submittedName>
</protein>
<sequence>MHIPEHIMQAIQINPVQGAIDACDYALQAVDAPHDWRTEDYEVLLECLAIVSTLKDNNLIHYYEFDPTIEPDMRAVCGAISKFLGLVRDQLIGSAAEVKLENLKKQLSIKIANGFGYEFSDGDLSRVQELVNELRTQIASAEGLEQNHRQRLLKRLEKLQTELHKKVSDLDNIYGLIGDAGVVLGKLGRDAQPIIERIRELTTITWRTQARTEELSSDAPLPAIGKDADTIALP</sequence>
<reference evidence="1" key="1">
    <citation type="submission" date="2023-07" db="EMBL/GenBank/DDBJ databases">
        <title>Bioagumentation of soil contaminated with hydrocarbons using Pseudomonas poae 7b strain.</title>
        <authorList>
            <person name="Kumor A."/>
        </authorList>
    </citation>
    <scope>NUCLEOTIDE SEQUENCE</scope>
    <source>
        <strain evidence="1">7b</strain>
    </source>
</reference>
<evidence type="ECO:0000313" key="2">
    <source>
        <dbReference type="Proteomes" id="UP001244872"/>
    </source>
</evidence>
<dbReference type="Proteomes" id="UP001244872">
    <property type="component" value="Unassembled WGS sequence"/>
</dbReference>
<accession>A0ACC6L6P9</accession>
<proteinExistence type="predicted"/>
<keyword evidence="2" id="KW-1185">Reference proteome</keyword>
<organism evidence="1 2">
    <name type="scientific">Pseudomonas allii</name>
    <dbReference type="NCBI Taxonomy" id="2740531"/>
    <lineage>
        <taxon>Bacteria</taxon>
        <taxon>Pseudomonadati</taxon>
        <taxon>Pseudomonadota</taxon>
        <taxon>Gammaproteobacteria</taxon>
        <taxon>Pseudomonadales</taxon>
        <taxon>Pseudomonadaceae</taxon>
        <taxon>Pseudomonas</taxon>
    </lineage>
</organism>
<gene>
    <name evidence="1" type="ORF">RJC98_02075</name>
</gene>
<name>A0ACC6L6P9_9PSED</name>
<dbReference type="EMBL" id="JAVLRO010000001">
    <property type="protein sequence ID" value="MDR9873955.1"/>
    <property type="molecule type" value="Genomic_DNA"/>
</dbReference>
<comment type="caution">
    <text evidence="1">The sequence shown here is derived from an EMBL/GenBank/DDBJ whole genome shotgun (WGS) entry which is preliminary data.</text>
</comment>
<evidence type="ECO:0000313" key="1">
    <source>
        <dbReference type="EMBL" id="MDR9873955.1"/>
    </source>
</evidence>